<feature type="transmembrane region" description="Helical" evidence="7">
    <location>
        <begin position="308"/>
        <end position="329"/>
    </location>
</feature>
<feature type="transmembrane region" description="Helical" evidence="7">
    <location>
        <begin position="434"/>
        <end position="452"/>
    </location>
</feature>
<dbReference type="GO" id="GO:0016020">
    <property type="term" value="C:membrane"/>
    <property type="evidence" value="ECO:0007669"/>
    <property type="project" value="UniProtKB-SubCell"/>
</dbReference>
<dbReference type="PROSITE" id="PS50850">
    <property type="entry name" value="MFS"/>
    <property type="match status" value="1"/>
</dbReference>
<feature type="transmembrane region" description="Helical" evidence="7">
    <location>
        <begin position="373"/>
        <end position="393"/>
    </location>
</feature>
<dbReference type="InterPro" id="IPR036259">
    <property type="entry name" value="MFS_trans_sf"/>
</dbReference>
<dbReference type="Pfam" id="PF07690">
    <property type="entry name" value="MFS_1"/>
    <property type="match status" value="1"/>
</dbReference>
<feature type="transmembrane region" description="Helical" evidence="7">
    <location>
        <begin position="206"/>
        <end position="225"/>
    </location>
</feature>
<name>A0A3N4KVI5_9PEZI</name>
<dbReference type="PANTHER" id="PTHR43791">
    <property type="entry name" value="PERMEASE-RELATED"/>
    <property type="match status" value="1"/>
</dbReference>
<feature type="region of interest" description="Disordered" evidence="6">
    <location>
        <begin position="1"/>
        <end position="50"/>
    </location>
</feature>
<dbReference type="InParanoid" id="A0A3N4KVI5"/>
<feature type="transmembrane region" description="Helical" evidence="7">
    <location>
        <begin position="237"/>
        <end position="260"/>
    </location>
</feature>
<keyword evidence="10" id="KW-1185">Reference proteome</keyword>
<dbReference type="SUPFAM" id="SSF103473">
    <property type="entry name" value="MFS general substrate transporter"/>
    <property type="match status" value="1"/>
</dbReference>
<organism evidence="9 10">
    <name type="scientific">Morchella conica CCBAS932</name>
    <dbReference type="NCBI Taxonomy" id="1392247"/>
    <lineage>
        <taxon>Eukaryota</taxon>
        <taxon>Fungi</taxon>
        <taxon>Dikarya</taxon>
        <taxon>Ascomycota</taxon>
        <taxon>Pezizomycotina</taxon>
        <taxon>Pezizomycetes</taxon>
        <taxon>Pezizales</taxon>
        <taxon>Morchellaceae</taxon>
        <taxon>Morchella</taxon>
    </lineage>
</organism>
<evidence type="ECO:0000256" key="4">
    <source>
        <dbReference type="ARBA" id="ARBA00022989"/>
    </source>
</evidence>
<keyword evidence="5 7" id="KW-0472">Membrane</keyword>
<dbReference type="GO" id="GO:0022857">
    <property type="term" value="F:transmembrane transporter activity"/>
    <property type="evidence" value="ECO:0007669"/>
    <property type="project" value="InterPro"/>
</dbReference>
<feature type="compositionally biased region" description="Polar residues" evidence="6">
    <location>
        <begin position="26"/>
        <end position="49"/>
    </location>
</feature>
<evidence type="ECO:0000256" key="7">
    <source>
        <dbReference type="SAM" id="Phobius"/>
    </source>
</evidence>
<feature type="transmembrane region" description="Helical" evidence="7">
    <location>
        <begin position="110"/>
        <end position="130"/>
    </location>
</feature>
<dbReference type="InterPro" id="IPR020846">
    <property type="entry name" value="MFS_dom"/>
</dbReference>
<evidence type="ECO:0000259" key="8">
    <source>
        <dbReference type="PROSITE" id="PS50850"/>
    </source>
</evidence>
<proteinExistence type="predicted"/>
<dbReference type="FunFam" id="1.20.1250.20:FF:000013">
    <property type="entry name" value="MFS general substrate transporter"/>
    <property type="match status" value="1"/>
</dbReference>
<dbReference type="Proteomes" id="UP000277580">
    <property type="component" value="Unassembled WGS sequence"/>
</dbReference>
<evidence type="ECO:0000256" key="1">
    <source>
        <dbReference type="ARBA" id="ARBA00004141"/>
    </source>
</evidence>
<dbReference type="AlphaFoldDB" id="A0A3N4KVI5"/>
<feature type="transmembrane region" description="Helical" evidence="7">
    <location>
        <begin position="464"/>
        <end position="483"/>
    </location>
</feature>
<accession>A0A3N4KVI5</accession>
<evidence type="ECO:0000256" key="6">
    <source>
        <dbReference type="SAM" id="MobiDB-lite"/>
    </source>
</evidence>
<keyword evidence="2" id="KW-0813">Transport</keyword>
<keyword evidence="3 7" id="KW-0812">Transmembrane</keyword>
<comment type="subcellular location">
    <subcellularLocation>
        <location evidence="1">Membrane</location>
        <topology evidence="1">Multi-pass membrane protein</topology>
    </subcellularLocation>
</comment>
<evidence type="ECO:0000313" key="10">
    <source>
        <dbReference type="Proteomes" id="UP000277580"/>
    </source>
</evidence>
<dbReference type="STRING" id="1392247.A0A3N4KVI5"/>
<evidence type="ECO:0000256" key="5">
    <source>
        <dbReference type="ARBA" id="ARBA00023136"/>
    </source>
</evidence>
<feature type="transmembrane region" description="Helical" evidence="7">
    <location>
        <begin position="71"/>
        <end position="90"/>
    </location>
</feature>
<feature type="domain" description="Major facilitator superfamily (MFS) profile" evidence="8">
    <location>
        <begin position="79"/>
        <end position="521"/>
    </location>
</feature>
<protein>
    <submittedName>
        <fullName evidence="9">Putative pantothenate transporter</fullName>
    </submittedName>
</protein>
<dbReference type="OrthoDB" id="2985014at2759"/>
<reference evidence="9 10" key="1">
    <citation type="journal article" date="2018" name="Nat. Ecol. Evol.">
        <title>Pezizomycetes genomes reveal the molecular basis of ectomycorrhizal truffle lifestyle.</title>
        <authorList>
            <person name="Murat C."/>
            <person name="Payen T."/>
            <person name="Noel B."/>
            <person name="Kuo A."/>
            <person name="Morin E."/>
            <person name="Chen J."/>
            <person name="Kohler A."/>
            <person name="Krizsan K."/>
            <person name="Balestrini R."/>
            <person name="Da Silva C."/>
            <person name="Montanini B."/>
            <person name="Hainaut M."/>
            <person name="Levati E."/>
            <person name="Barry K.W."/>
            <person name="Belfiori B."/>
            <person name="Cichocki N."/>
            <person name="Clum A."/>
            <person name="Dockter R.B."/>
            <person name="Fauchery L."/>
            <person name="Guy J."/>
            <person name="Iotti M."/>
            <person name="Le Tacon F."/>
            <person name="Lindquist E.A."/>
            <person name="Lipzen A."/>
            <person name="Malagnac F."/>
            <person name="Mello A."/>
            <person name="Molinier V."/>
            <person name="Miyauchi S."/>
            <person name="Poulain J."/>
            <person name="Riccioni C."/>
            <person name="Rubini A."/>
            <person name="Sitrit Y."/>
            <person name="Splivallo R."/>
            <person name="Traeger S."/>
            <person name="Wang M."/>
            <person name="Zifcakova L."/>
            <person name="Wipf D."/>
            <person name="Zambonelli A."/>
            <person name="Paolocci F."/>
            <person name="Nowrousian M."/>
            <person name="Ottonello S."/>
            <person name="Baldrian P."/>
            <person name="Spatafora J.W."/>
            <person name="Henrissat B."/>
            <person name="Nagy L.G."/>
            <person name="Aury J.M."/>
            <person name="Wincker P."/>
            <person name="Grigoriev I.V."/>
            <person name="Bonfante P."/>
            <person name="Martin F.M."/>
        </authorList>
    </citation>
    <scope>NUCLEOTIDE SEQUENCE [LARGE SCALE GENOMIC DNA]</scope>
    <source>
        <strain evidence="9 10">CCBAS932</strain>
    </source>
</reference>
<evidence type="ECO:0000256" key="3">
    <source>
        <dbReference type="ARBA" id="ARBA00022692"/>
    </source>
</evidence>
<feature type="compositionally biased region" description="Polar residues" evidence="6">
    <location>
        <begin position="1"/>
        <end position="11"/>
    </location>
</feature>
<feature type="transmembrane region" description="Helical" evidence="7">
    <location>
        <begin position="171"/>
        <end position="194"/>
    </location>
</feature>
<dbReference type="PANTHER" id="PTHR43791:SF36">
    <property type="entry name" value="TRANSPORTER, PUTATIVE (AFU_ORTHOLOGUE AFUA_6G08340)-RELATED"/>
    <property type="match status" value="1"/>
</dbReference>
<feature type="transmembrane region" description="Helical" evidence="7">
    <location>
        <begin position="341"/>
        <end position="361"/>
    </location>
</feature>
<evidence type="ECO:0000256" key="2">
    <source>
        <dbReference type="ARBA" id="ARBA00022448"/>
    </source>
</evidence>
<dbReference type="Gene3D" id="1.20.1250.20">
    <property type="entry name" value="MFS general substrate transporter like domains"/>
    <property type="match status" value="2"/>
</dbReference>
<dbReference type="EMBL" id="ML119124">
    <property type="protein sequence ID" value="RPB13262.1"/>
    <property type="molecule type" value="Genomic_DNA"/>
</dbReference>
<keyword evidence="4 7" id="KW-1133">Transmembrane helix</keyword>
<feature type="transmembrane region" description="Helical" evidence="7">
    <location>
        <begin position="137"/>
        <end position="159"/>
    </location>
</feature>
<feature type="transmembrane region" description="Helical" evidence="7">
    <location>
        <begin position="399"/>
        <end position="422"/>
    </location>
</feature>
<gene>
    <name evidence="9" type="ORF">P167DRAFT_605196</name>
</gene>
<evidence type="ECO:0000313" key="9">
    <source>
        <dbReference type="EMBL" id="RPB13262.1"/>
    </source>
</evidence>
<sequence>MASPSHRNNYKPTLEQVESMAATPLTDVSQQARQESPTPPSTAADSIQLQKDGLPESETSTLVTSAFERRLVWKIDLFILPILITINFLAQMGRSDIANAKIAGMGDDLAITPSKYSMLGSIFLIGYTVFQPAGTLFLHLLSAPVQFGGAMLAWGLVTICHLQGNTYTAVLVLRFFVGTAEAFVQGTVLYLSFWYTYRELALRGSIFHATSSLAGAFNGLIAYAITTTLNGVNGWPAWKWIFFIEGLVPLVFSLVVFFLLPSIPDKAKFGFSQEERDLLVKRSRAAHNTADTKLRPNLVWKALLDPKVILLGLLAGGTHFAMSSLSNFMPDIILGMGFSDVNAQLMSVIVYVCGTVTTLFAGWISDKINRRGIPLMISLCVMVVGYVMLLVTTSLQARFAATCLLAMGGFPAAVLTLMWMVVNVVGYTKRGTTLALMNIVGQVCGIGGNQAYSDPPLYHKGHGASLGAVGGSLLVCAIIYGYLTWLNKEKKRKQWGEKAAKLRDVSYDIIGDDHPDFFYTL</sequence>
<dbReference type="InterPro" id="IPR011701">
    <property type="entry name" value="MFS"/>
</dbReference>